<keyword evidence="2" id="KW-1185">Reference proteome</keyword>
<comment type="caution">
    <text evidence="1">The sequence shown here is derived from an EMBL/GenBank/DDBJ whole genome shotgun (WGS) entry which is preliminary data.</text>
</comment>
<accession>A0ABV2ARQ1</accession>
<gene>
    <name evidence="1" type="ORF">MHBO_003558</name>
</gene>
<name>A0ABV2ARQ1_9EUKA</name>
<organism evidence="1 2">
    <name type="scientific">Bonamia ostreae</name>
    <dbReference type="NCBI Taxonomy" id="126728"/>
    <lineage>
        <taxon>Eukaryota</taxon>
        <taxon>Sar</taxon>
        <taxon>Rhizaria</taxon>
        <taxon>Endomyxa</taxon>
        <taxon>Ascetosporea</taxon>
        <taxon>Haplosporida</taxon>
        <taxon>Bonamia</taxon>
    </lineage>
</organism>
<reference evidence="1 2" key="1">
    <citation type="journal article" date="2024" name="BMC Biol.">
        <title>Comparative genomics of Ascetosporea gives new insight into the evolutionary basis for animal parasitism in Rhizaria.</title>
        <authorList>
            <person name="Hiltunen Thoren M."/>
            <person name="Onut-Brannstrom I."/>
            <person name="Alfjorden A."/>
            <person name="Peckova H."/>
            <person name="Swords F."/>
            <person name="Hooper C."/>
            <person name="Holzer A.S."/>
            <person name="Bass D."/>
            <person name="Burki F."/>
        </authorList>
    </citation>
    <scope>NUCLEOTIDE SEQUENCE [LARGE SCALE GENOMIC DNA]</scope>
    <source>
        <strain evidence="1">20-A016</strain>
    </source>
</reference>
<dbReference type="EMBL" id="JBDODL010002131">
    <property type="protein sequence ID" value="MES1922042.1"/>
    <property type="molecule type" value="Genomic_DNA"/>
</dbReference>
<dbReference type="Proteomes" id="UP001439008">
    <property type="component" value="Unassembled WGS sequence"/>
</dbReference>
<evidence type="ECO:0000313" key="1">
    <source>
        <dbReference type="EMBL" id="MES1922042.1"/>
    </source>
</evidence>
<protein>
    <submittedName>
        <fullName evidence="1">Uncharacterized protein</fullName>
    </submittedName>
</protein>
<sequence>MKDALRFFNDIGSILYFDSADLEETVILDVQWFVDSFKNIITDNQDVELERIENEMWKRFYHTGELDDKLLESVWKETEDFGESFLYHKEELLSYMQHLGLLARGSKETNNVHLIPCMTKRSISDKISQKYAQEYVFSYKFEFFPNFIFWRFVVACMCSPGWAILDMDGHKCIFKDSCILRYNRVDVIIRINDNILDVQILGLQNSSVPSGLKVKILREINEILQRLTKTFYKNIMFTIGCRCKATKIFELRSARFLSENELREIKCSSSKLCSVCEGESHSVAVEDLSVIFQEV</sequence>
<evidence type="ECO:0000313" key="2">
    <source>
        <dbReference type="Proteomes" id="UP001439008"/>
    </source>
</evidence>
<proteinExistence type="predicted"/>